<feature type="compositionally biased region" description="Polar residues" evidence="1">
    <location>
        <begin position="84"/>
        <end position="100"/>
    </location>
</feature>
<dbReference type="AlphaFoldDB" id="A0A8H5Y9A6"/>
<dbReference type="EMBL" id="JAAOAN010000404">
    <property type="protein sequence ID" value="KAF5708024.1"/>
    <property type="molecule type" value="Genomic_DNA"/>
</dbReference>
<sequence>MAKIKSHKDFKPFSAGSDSHWPTPDSEAQKNGPVEESTVAQDTNEMEGIEGPAAKRRALSTGKLNSRFFEYRDLQDRTRRKTECPSNPSNSVESTCSLSRGRSRDGRPHRGGFHHNFQVRIRNLSPIEDEPELKDDDLLPSGQSNN</sequence>
<feature type="compositionally biased region" description="Basic and acidic residues" evidence="1">
    <location>
        <begin position="74"/>
        <end position="83"/>
    </location>
</feature>
<organism evidence="2 3">
    <name type="scientific">Fusarium mundagurra</name>
    <dbReference type="NCBI Taxonomy" id="1567541"/>
    <lineage>
        <taxon>Eukaryota</taxon>
        <taxon>Fungi</taxon>
        <taxon>Dikarya</taxon>
        <taxon>Ascomycota</taxon>
        <taxon>Pezizomycotina</taxon>
        <taxon>Sordariomycetes</taxon>
        <taxon>Hypocreomycetidae</taxon>
        <taxon>Hypocreales</taxon>
        <taxon>Nectriaceae</taxon>
        <taxon>Fusarium</taxon>
        <taxon>Fusarium fujikuroi species complex</taxon>
    </lineage>
</organism>
<evidence type="ECO:0000313" key="3">
    <source>
        <dbReference type="Proteomes" id="UP000544331"/>
    </source>
</evidence>
<gene>
    <name evidence="2" type="ORF">FMUND_10797</name>
</gene>
<protein>
    <submittedName>
        <fullName evidence="2">Uncharacterized protein</fullName>
    </submittedName>
</protein>
<feature type="region of interest" description="Disordered" evidence="1">
    <location>
        <begin position="74"/>
        <end position="146"/>
    </location>
</feature>
<accession>A0A8H5Y9A6</accession>
<proteinExistence type="predicted"/>
<dbReference type="OrthoDB" id="5094921at2759"/>
<dbReference type="Proteomes" id="UP000544331">
    <property type="component" value="Unassembled WGS sequence"/>
</dbReference>
<reference evidence="2 3" key="1">
    <citation type="submission" date="2020-05" db="EMBL/GenBank/DDBJ databases">
        <title>Identification and distribution of gene clusters putatively required for synthesis of sphingolipid metabolism inhibitors in phylogenetically diverse species of the filamentous fungus Fusarium.</title>
        <authorList>
            <person name="Kim H.-S."/>
            <person name="Busman M."/>
            <person name="Brown D.W."/>
            <person name="Divon H."/>
            <person name="Uhlig S."/>
            <person name="Proctor R.H."/>
        </authorList>
    </citation>
    <scope>NUCLEOTIDE SEQUENCE [LARGE SCALE GENOMIC DNA]</scope>
    <source>
        <strain evidence="2 3">NRRL 66235</strain>
    </source>
</reference>
<feature type="region of interest" description="Disordered" evidence="1">
    <location>
        <begin position="1"/>
        <end position="62"/>
    </location>
</feature>
<comment type="caution">
    <text evidence="2">The sequence shown here is derived from an EMBL/GenBank/DDBJ whole genome shotgun (WGS) entry which is preliminary data.</text>
</comment>
<evidence type="ECO:0000256" key="1">
    <source>
        <dbReference type="SAM" id="MobiDB-lite"/>
    </source>
</evidence>
<name>A0A8H5Y9A6_9HYPO</name>
<evidence type="ECO:0000313" key="2">
    <source>
        <dbReference type="EMBL" id="KAF5708024.1"/>
    </source>
</evidence>
<keyword evidence="3" id="KW-1185">Reference proteome</keyword>